<keyword evidence="2 5" id="KW-0808">Transferase</keyword>
<evidence type="ECO:0000256" key="5">
    <source>
        <dbReference type="HAMAP-Rule" id="MF_00013"/>
    </source>
</evidence>
<name>A0ABV4AEM2_9GAMM</name>
<evidence type="ECO:0000259" key="7">
    <source>
        <dbReference type="PROSITE" id="PS51733"/>
    </source>
</evidence>
<comment type="function">
    <text evidence="4 5 6">Catalyzes the transfer of endogenously produced octanoic acid from octanoyl-acyl-carrier-protein onto the lipoyl domains of lipoate-dependent enzymes. Lipoyl-ACP can also act as a substrate although octanoyl-ACP is likely to be the physiological substrate.</text>
</comment>
<comment type="miscellaneous">
    <text evidence="5">In the reaction, the free carboxyl group of octanoic acid is attached via an amide linkage to the epsilon-amino group of a specific lysine residue of lipoyl domains of lipoate-dependent enzymes.</text>
</comment>
<dbReference type="InterPro" id="IPR020605">
    <property type="entry name" value="Octanoyltransferase_CS"/>
</dbReference>
<comment type="catalytic activity">
    <reaction evidence="5 6">
        <text>octanoyl-[ACP] + L-lysyl-[protein] = N(6)-octanoyl-L-lysyl-[protein] + holo-[ACP] + H(+)</text>
        <dbReference type="Rhea" id="RHEA:17665"/>
        <dbReference type="Rhea" id="RHEA-COMP:9636"/>
        <dbReference type="Rhea" id="RHEA-COMP:9685"/>
        <dbReference type="Rhea" id="RHEA-COMP:9752"/>
        <dbReference type="Rhea" id="RHEA-COMP:9928"/>
        <dbReference type="ChEBI" id="CHEBI:15378"/>
        <dbReference type="ChEBI" id="CHEBI:29969"/>
        <dbReference type="ChEBI" id="CHEBI:64479"/>
        <dbReference type="ChEBI" id="CHEBI:78463"/>
        <dbReference type="ChEBI" id="CHEBI:78809"/>
        <dbReference type="EC" id="2.3.1.181"/>
    </reaction>
</comment>
<proteinExistence type="inferred from homology"/>
<feature type="active site" description="Acyl-thioester intermediate" evidence="5">
    <location>
        <position position="168"/>
    </location>
</feature>
<evidence type="ECO:0000256" key="6">
    <source>
        <dbReference type="PIRNR" id="PIRNR016262"/>
    </source>
</evidence>
<dbReference type="GO" id="GO:0033819">
    <property type="term" value="F:lipoyl(octanoyl) transferase activity"/>
    <property type="evidence" value="ECO:0007669"/>
    <property type="project" value="UniProtKB-EC"/>
</dbReference>
<dbReference type="PROSITE" id="PS01313">
    <property type="entry name" value="LIPB"/>
    <property type="match status" value="1"/>
</dbReference>
<organism evidence="8 9">
    <name type="scientific">Isoalcanivorax beigongshangi</name>
    <dbReference type="NCBI Taxonomy" id="3238810"/>
    <lineage>
        <taxon>Bacteria</taxon>
        <taxon>Pseudomonadati</taxon>
        <taxon>Pseudomonadota</taxon>
        <taxon>Gammaproteobacteria</taxon>
        <taxon>Oceanospirillales</taxon>
        <taxon>Alcanivoracaceae</taxon>
        <taxon>Isoalcanivorax</taxon>
    </lineage>
</organism>
<evidence type="ECO:0000313" key="8">
    <source>
        <dbReference type="EMBL" id="MEY1661280.1"/>
    </source>
</evidence>
<dbReference type="CDD" id="cd16444">
    <property type="entry name" value="LipB"/>
    <property type="match status" value="1"/>
</dbReference>
<dbReference type="Pfam" id="PF21948">
    <property type="entry name" value="LplA-B_cat"/>
    <property type="match status" value="1"/>
</dbReference>
<dbReference type="InterPro" id="IPR004143">
    <property type="entry name" value="BPL_LPL_catalytic"/>
</dbReference>
<dbReference type="EC" id="2.3.1.181" evidence="5 6"/>
<gene>
    <name evidence="5 8" type="primary">lipB</name>
    <name evidence="8" type="ORF">AB5I84_03860</name>
</gene>
<dbReference type="PROSITE" id="PS51733">
    <property type="entry name" value="BPL_LPL_CATALYTIC"/>
    <property type="match status" value="1"/>
</dbReference>
<feature type="binding site" evidence="5">
    <location>
        <begin position="150"/>
        <end position="152"/>
    </location>
    <ligand>
        <name>substrate</name>
    </ligand>
</feature>
<keyword evidence="3 5" id="KW-0012">Acyltransferase</keyword>
<accession>A0ABV4AEM2</accession>
<dbReference type="HAMAP" id="MF_00013">
    <property type="entry name" value="LipB"/>
    <property type="match status" value="1"/>
</dbReference>
<feature type="binding site" evidence="5">
    <location>
        <begin position="70"/>
        <end position="77"/>
    </location>
    <ligand>
        <name>substrate</name>
    </ligand>
</feature>
<dbReference type="NCBIfam" id="NF010922">
    <property type="entry name" value="PRK14342.1"/>
    <property type="match status" value="1"/>
</dbReference>
<feature type="binding site" evidence="5">
    <location>
        <begin position="137"/>
        <end position="139"/>
    </location>
    <ligand>
        <name>substrate</name>
    </ligand>
</feature>
<dbReference type="InterPro" id="IPR045864">
    <property type="entry name" value="aa-tRNA-synth_II/BPL/LPL"/>
</dbReference>
<keyword evidence="5" id="KW-0963">Cytoplasm</keyword>
<dbReference type="Proteomes" id="UP001562065">
    <property type="component" value="Unassembled WGS sequence"/>
</dbReference>
<dbReference type="InterPro" id="IPR000544">
    <property type="entry name" value="Octanoyltransferase"/>
</dbReference>
<comment type="pathway">
    <text evidence="1 5 6">Protein modification; protein lipoylation via endogenous pathway; protein N(6)-(lipoyl)lysine from octanoyl-[acyl-carrier-protein]: step 1/2.</text>
</comment>
<evidence type="ECO:0000256" key="4">
    <source>
        <dbReference type="ARBA" id="ARBA00024732"/>
    </source>
</evidence>
<dbReference type="RefSeq" id="WP_369454534.1">
    <property type="nucleotide sequence ID" value="NZ_JBGCUO010000001.1"/>
</dbReference>
<comment type="subcellular location">
    <subcellularLocation>
        <location evidence="5">Cytoplasm</location>
    </subcellularLocation>
</comment>
<evidence type="ECO:0000256" key="1">
    <source>
        <dbReference type="ARBA" id="ARBA00004821"/>
    </source>
</evidence>
<dbReference type="NCBIfam" id="TIGR00214">
    <property type="entry name" value="lipB"/>
    <property type="match status" value="1"/>
</dbReference>
<comment type="similarity">
    <text evidence="5 6">Belongs to the LipB family.</text>
</comment>
<dbReference type="PIRSF" id="PIRSF016262">
    <property type="entry name" value="LPLase"/>
    <property type="match status" value="1"/>
</dbReference>
<evidence type="ECO:0000256" key="2">
    <source>
        <dbReference type="ARBA" id="ARBA00022679"/>
    </source>
</evidence>
<dbReference type="PANTHER" id="PTHR10993">
    <property type="entry name" value="OCTANOYLTRANSFERASE"/>
    <property type="match status" value="1"/>
</dbReference>
<protein>
    <recommendedName>
        <fullName evidence="5 6">Octanoyltransferase</fullName>
        <ecNumber evidence="5 6">2.3.1.181</ecNumber>
    </recommendedName>
    <alternativeName>
        <fullName evidence="5">Lipoate-protein ligase B</fullName>
    </alternativeName>
    <alternativeName>
        <fullName evidence="5">Lipoyl/octanoyl transferase</fullName>
    </alternativeName>
    <alternativeName>
        <fullName evidence="5">Octanoyl-[acyl-carrier-protein]-protein N-octanoyltransferase</fullName>
    </alternativeName>
</protein>
<dbReference type="Gene3D" id="3.30.930.10">
    <property type="entry name" value="Bira Bifunctional Protein, Domain 2"/>
    <property type="match status" value="1"/>
</dbReference>
<keyword evidence="9" id="KW-1185">Reference proteome</keyword>
<dbReference type="EMBL" id="JBGCUO010000001">
    <property type="protein sequence ID" value="MEY1661280.1"/>
    <property type="molecule type" value="Genomic_DNA"/>
</dbReference>
<evidence type="ECO:0000313" key="9">
    <source>
        <dbReference type="Proteomes" id="UP001562065"/>
    </source>
</evidence>
<comment type="caution">
    <text evidence="8">The sequence shown here is derived from an EMBL/GenBank/DDBJ whole genome shotgun (WGS) entry which is preliminary data.</text>
</comment>
<sequence>MTLALHLRRFDRIDYAPCWQAMKHATDLRSADDANELWLLEHPPVFTLGQAGKPEHVLNAGDIPLVQTDRGGQVTYHGPGQTVMYLLLELAPLGLGARALVTGIEQALVALLAEYGLEAASRPDAPGVYVGDAKIASLGLRIRRGRSYHGLSLNRDMDLDVFQRINPCGHIGQPMTSLALLGVPCAREAVEARLLHHVTQQLGLPAPTQTFTTLPDVPVTEAATLDRAVPPLAED</sequence>
<feature type="site" description="Lowers pKa of active site Cys" evidence="5">
    <location>
        <position position="134"/>
    </location>
</feature>
<evidence type="ECO:0000256" key="3">
    <source>
        <dbReference type="ARBA" id="ARBA00023315"/>
    </source>
</evidence>
<dbReference type="PANTHER" id="PTHR10993:SF7">
    <property type="entry name" value="LIPOYLTRANSFERASE 2, MITOCHONDRIAL-RELATED"/>
    <property type="match status" value="1"/>
</dbReference>
<reference evidence="8 9" key="1">
    <citation type="submission" date="2024-07" db="EMBL/GenBank/DDBJ databases">
        <authorList>
            <person name="Ren Q."/>
        </authorList>
    </citation>
    <scope>NUCLEOTIDE SEQUENCE [LARGE SCALE GENOMIC DNA]</scope>
    <source>
        <strain evidence="8 9">REN37</strain>
    </source>
</reference>
<feature type="domain" description="BPL/LPL catalytic" evidence="7">
    <location>
        <begin position="31"/>
        <end position="206"/>
    </location>
</feature>
<dbReference type="SUPFAM" id="SSF55681">
    <property type="entry name" value="Class II aaRS and biotin synthetases"/>
    <property type="match status" value="1"/>
</dbReference>